<dbReference type="AlphaFoldDB" id="A0A2Z4U776"/>
<feature type="transmembrane region" description="Helical" evidence="1">
    <location>
        <begin position="7"/>
        <end position="28"/>
    </location>
</feature>
<evidence type="ECO:0000313" key="3">
    <source>
        <dbReference type="EMBL" id="AWY96840.1"/>
    </source>
</evidence>
<proteinExistence type="predicted"/>
<organism evidence="3 4">
    <name type="scientific">Blautia argi</name>
    <dbReference type="NCBI Taxonomy" id="1912897"/>
    <lineage>
        <taxon>Bacteria</taxon>
        <taxon>Bacillati</taxon>
        <taxon>Bacillota</taxon>
        <taxon>Clostridia</taxon>
        <taxon>Lachnospirales</taxon>
        <taxon>Lachnospiraceae</taxon>
        <taxon>Blautia</taxon>
    </lineage>
</organism>
<feature type="domain" description="Sporulation stage II protein D amidase enhancer LytB N-terminal" evidence="2">
    <location>
        <begin position="39"/>
        <end position="118"/>
    </location>
</feature>
<keyword evidence="4" id="KW-1185">Reference proteome</keyword>
<dbReference type="GO" id="GO:0030435">
    <property type="term" value="P:sporulation resulting in formation of a cellular spore"/>
    <property type="evidence" value="ECO:0007669"/>
    <property type="project" value="InterPro"/>
</dbReference>
<keyword evidence="1" id="KW-1133">Transmembrane helix</keyword>
<gene>
    <name evidence="3" type="ORF">DQQ01_00125</name>
</gene>
<evidence type="ECO:0000313" key="4">
    <source>
        <dbReference type="Proteomes" id="UP000250003"/>
    </source>
</evidence>
<dbReference type="Pfam" id="PF08486">
    <property type="entry name" value="SpoIID"/>
    <property type="match status" value="1"/>
</dbReference>
<accession>A0A2Z4U776</accession>
<dbReference type="KEGG" id="blau:DQQ01_00125"/>
<keyword evidence="1" id="KW-0472">Membrane</keyword>
<dbReference type="NCBIfam" id="TIGR02669">
    <property type="entry name" value="SpoIID_LytB"/>
    <property type="match status" value="1"/>
</dbReference>
<dbReference type="OrthoDB" id="9794671at2"/>
<evidence type="ECO:0000259" key="2">
    <source>
        <dbReference type="Pfam" id="PF08486"/>
    </source>
</evidence>
<dbReference type="InterPro" id="IPR013486">
    <property type="entry name" value="SpoIID/LytB"/>
</dbReference>
<keyword evidence="1" id="KW-0812">Transmembrane</keyword>
<evidence type="ECO:0000256" key="1">
    <source>
        <dbReference type="SAM" id="Phobius"/>
    </source>
</evidence>
<dbReference type="RefSeq" id="WP_111917713.1">
    <property type="nucleotide sequence ID" value="NZ_CAUWHR010000043.1"/>
</dbReference>
<name>A0A2Z4U776_9FIRM</name>
<dbReference type="Proteomes" id="UP000250003">
    <property type="component" value="Chromosome"/>
</dbReference>
<dbReference type="InterPro" id="IPR013693">
    <property type="entry name" value="SpoIID/LytB_N"/>
</dbReference>
<sequence length="289" mass="32721">MSKKKESCIFAAVLFPVLPWIFTVILLGREACPFSKKPDIEAYAAPVAASQISWEYGEEAICAQVVLARTNLYANPDEQEEMIQNAARYIKKKHMNGERLQQYKRFQRAARETKGQVLKKNGELREMPYHALSAGKTRDGKEVLGERFSYVPSVETTKDINSPLYVEGCYFTQKELEKELKALYPGFQMGEGIVEIKSADGAGYVMEIQIGNQVFQGEQVREILKLPSSCFTIQKIEEQVRFLCKGVGHGLGMSQYTAHQMALEGKNYKEILGYFFPEMKVEDVGKETP</sequence>
<dbReference type="EMBL" id="CP030280">
    <property type="protein sequence ID" value="AWY96840.1"/>
    <property type="molecule type" value="Genomic_DNA"/>
</dbReference>
<reference evidence="4" key="1">
    <citation type="submission" date="2018-06" db="EMBL/GenBank/DDBJ databases">
        <title>Description of Blautia argi sp. nov., a new anaerobic isolated from dog feces.</title>
        <authorList>
            <person name="Chang Y.-H."/>
            <person name="Paek J."/>
            <person name="Shin Y."/>
        </authorList>
    </citation>
    <scope>NUCLEOTIDE SEQUENCE [LARGE SCALE GENOMIC DNA]</scope>
    <source>
        <strain evidence="4">KCTC 15426</strain>
    </source>
</reference>
<protein>
    <submittedName>
        <fullName evidence="3">Stage II sporulation protein D</fullName>
    </submittedName>
</protein>